<evidence type="ECO:0000313" key="3">
    <source>
        <dbReference type="EMBL" id="KAE9212423.1"/>
    </source>
</evidence>
<dbReference type="Proteomes" id="UP000460718">
    <property type="component" value="Unassembled WGS sequence"/>
</dbReference>
<dbReference type="Proteomes" id="UP000476176">
    <property type="component" value="Unassembled WGS sequence"/>
</dbReference>
<dbReference type="AlphaFoldDB" id="A0A6A3L0M7"/>
<gene>
    <name evidence="3" type="ORF">PF004_g15632</name>
    <name evidence="2" type="ORF">PF011_g8859</name>
</gene>
<reference evidence="4 5" key="1">
    <citation type="submission" date="2018-09" db="EMBL/GenBank/DDBJ databases">
        <title>Genomic investigation of the strawberry pathogen Phytophthora fragariae indicates pathogenicity is determined by transcriptional variation in three key races.</title>
        <authorList>
            <person name="Adams T.M."/>
            <person name="Armitage A.D."/>
            <person name="Sobczyk M.K."/>
            <person name="Bates H.J."/>
            <person name="Dunwell J.M."/>
            <person name="Nellist C.F."/>
            <person name="Harrison R.J."/>
        </authorList>
    </citation>
    <scope>NUCLEOTIDE SEQUENCE [LARGE SCALE GENOMIC DNA]</scope>
    <source>
        <strain evidence="3 5">BC-23</strain>
        <strain evidence="2 4">SCRP245</strain>
    </source>
</reference>
<feature type="compositionally biased region" description="Polar residues" evidence="1">
    <location>
        <begin position="45"/>
        <end position="57"/>
    </location>
</feature>
<sequence length="57" mass="6042">MKGNVKGKAKANVRREIPLAECMDKDVTVDACDAQRGNPPASGEGFSSLTQAKYSCP</sequence>
<accession>A0A6A3L0M7</accession>
<comment type="caution">
    <text evidence="2">The sequence shown here is derived from an EMBL/GenBank/DDBJ whole genome shotgun (WGS) entry which is preliminary data.</text>
</comment>
<evidence type="ECO:0000313" key="5">
    <source>
        <dbReference type="Proteomes" id="UP000476176"/>
    </source>
</evidence>
<dbReference type="EMBL" id="QXFW01000427">
    <property type="protein sequence ID" value="KAE9012569.1"/>
    <property type="molecule type" value="Genomic_DNA"/>
</dbReference>
<proteinExistence type="predicted"/>
<dbReference type="EMBL" id="QXGC01001060">
    <property type="protein sequence ID" value="KAE9212423.1"/>
    <property type="molecule type" value="Genomic_DNA"/>
</dbReference>
<name>A0A6A3L0M7_9STRA</name>
<evidence type="ECO:0000313" key="2">
    <source>
        <dbReference type="EMBL" id="KAE9012569.1"/>
    </source>
</evidence>
<evidence type="ECO:0000256" key="1">
    <source>
        <dbReference type="SAM" id="MobiDB-lite"/>
    </source>
</evidence>
<feature type="region of interest" description="Disordered" evidence="1">
    <location>
        <begin position="35"/>
        <end position="57"/>
    </location>
</feature>
<protein>
    <submittedName>
        <fullName evidence="2">Uncharacterized protein</fullName>
    </submittedName>
</protein>
<organism evidence="2 4">
    <name type="scientific">Phytophthora fragariae</name>
    <dbReference type="NCBI Taxonomy" id="53985"/>
    <lineage>
        <taxon>Eukaryota</taxon>
        <taxon>Sar</taxon>
        <taxon>Stramenopiles</taxon>
        <taxon>Oomycota</taxon>
        <taxon>Peronosporomycetes</taxon>
        <taxon>Peronosporales</taxon>
        <taxon>Peronosporaceae</taxon>
        <taxon>Phytophthora</taxon>
    </lineage>
</organism>
<evidence type="ECO:0000313" key="4">
    <source>
        <dbReference type="Proteomes" id="UP000460718"/>
    </source>
</evidence>